<dbReference type="EMBL" id="JSYL01000007">
    <property type="protein sequence ID" value="KIA88575.1"/>
    <property type="molecule type" value="Genomic_DNA"/>
</dbReference>
<comment type="caution">
    <text evidence="1">The sequence shown here is derived from an EMBL/GenBank/DDBJ whole genome shotgun (WGS) entry which is preliminary data.</text>
</comment>
<dbReference type="AlphaFoldDB" id="A0A0C1D485"/>
<gene>
    <name evidence="1" type="ORF">OA86_11190</name>
</gene>
<dbReference type="STRING" id="266749.SAMN05421876_10992"/>
<reference evidence="1 2" key="1">
    <citation type="submission" date="2014-10" db="EMBL/GenBank/DDBJ databases">
        <title>Kaistella jeonii genome.</title>
        <authorList>
            <person name="Clayton J.T."/>
            <person name="Newman J.D."/>
        </authorList>
    </citation>
    <scope>NUCLEOTIDE SEQUENCE [LARGE SCALE GENOMIC DNA]</scope>
    <source>
        <strain evidence="1 2">DSM 17048</strain>
    </source>
</reference>
<proteinExistence type="predicted"/>
<evidence type="ECO:0000313" key="1">
    <source>
        <dbReference type="EMBL" id="KIA88575.1"/>
    </source>
</evidence>
<accession>A0A0C1D485</accession>
<keyword evidence="2" id="KW-1185">Reference proteome</keyword>
<dbReference type="RefSeq" id="WP_039353050.1">
    <property type="nucleotide sequence ID" value="NZ_FOLA01000009.1"/>
</dbReference>
<protein>
    <recommendedName>
        <fullName evidence="3">Antitoxin</fullName>
    </recommendedName>
</protein>
<evidence type="ECO:0000313" key="2">
    <source>
        <dbReference type="Proteomes" id="UP000031473"/>
    </source>
</evidence>
<name>A0A0C1D485_9FLAO</name>
<evidence type="ECO:0008006" key="3">
    <source>
        <dbReference type="Google" id="ProtNLM"/>
    </source>
</evidence>
<sequence length="83" mass="9787">MIPTKNRKEISLDDQTIAILQIQAEKEGRKLKNYLEYILKEKANDFELTSEYKIMIDAKLEKHYGGESQYISEDDFRKSSARK</sequence>
<dbReference type="OrthoDB" id="1451907at2"/>
<dbReference type="Proteomes" id="UP000031473">
    <property type="component" value="Unassembled WGS sequence"/>
</dbReference>
<organism evidence="1 2">
    <name type="scientific">Kaistella jeonii</name>
    <dbReference type="NCBI Taxonomy" id="266749"/>
    <lineage>
        <taxon>Bacteria</taxon>
        <taxon>Pseudomonadati</taxon>
        <taxon>Bacteroidota</taxon>
        <taxon>Flavobacteriia</taxon>
        <taxon>Flavobacteriales</taxon>
        <taxon>Weeksellaceae</taxon>
        <taxon>Chryseobacterium group</taxon>
        <taxon>Kaistella</taxon>
    </lineage>
</organism>